<dbReference type="Gene3D" id="1.10.1240.10">
    <property type="entry name" value="Methionine synthase domain"/>
    <property type="match status" value="1"/>
</dbReference>
<dbReference type="InterPro" id="IPR036594">
    <property type="entry name" value="Meth_synthase_dom"/>
</dbReference>
<dbReference type="InterPro" id="IPR012741">
    <property type="entry name" value="Corrinoid_p"/>
</dbReference>
<dbReference type="Proteomes" id="UP000649604">
    <property type="component" value="Unassembled WGS sequence"/>
</dbReference>
<dbReference type="GO" id="GO:0008705">
    <property type="term" value="F:methionine synthase activity"/>
    <property type="evidence" value="ECO:0007669"/>
    <property type="project" value="TreeGrafter"/>
</dbReference>
<name>A0A9D5JUA7_9BACT</name>
<dbReference type="GO" id="GO:0050897">
    <property type="term" value="F:cobalt ion binding"/>
    <property type="evidence" value="ECO:0007669"/>
    <property type="project" value="InterPro"/>
</dbReference>
<evidence type="ECO:0000256" key="1">
    <source>
        <dbReference type="ARBA" id="ARBA00010854"/>
    </source>
</evidence>
<dbReference type="InterPro" id="IPR003759">
    <property type="entry name" value="Cbl-bd_cap"/>
</dbReference>
<dbReference type="FunFam" id="3.40.50.280:FF:000003">
    <property type="entry name" value="Dimethylamine methyltransferase corrinoid protein"/>
    <property type="match status" value="1"/>
</dbReference>
<evidence type="ECO:0000256" key="3">
    <source>
        <dbReference type="ARBA" id="ARBA00023285"/>
    </source>
</evidence>
<proteinExistence type="inferred from homology"/>
<evidence type="ECO:0000259" key="5">
    <source>
        <dbReference type="PROSITE" id="PS51332"/>
    </source>
</evidence>
<dbReference type="PANTHER" id="PTHR45833:SF1">
    <property type="entry name" value="METHIONINE SYNTHASE"/>
    <property type="match status" value="1"/>
</dbReference>
<dbReference type="InterPro" id="IPR006158">
    <property type="entry name" value="Cobalamin-bd"/>
</dbReference>
<dbReference type="NCBIfam" id="TIGR02370">
    <property type="entry name" value="pyl_corrinoid"/>
    <property type="match status" value="1"/>
</dbReference>
<feature type="compositionally biased region" description="Basic residues" evidence="4">
    <location>
        <begin position="1"/>
        <end position="10"/>
    </location>
</feature>
<keyword evidence="3" id="KW-0170">Cobalt</keyword>
<evidence type="ECO:0000256" key="2">
    <source>
        <dbReference type="ARBA" id="ARBA00022723"/>
    </source>
</evidence>
<dbReference type="GO" id="GO:0005829">
    <property type="term" value="C:cytosol"/>
    <property type="evidence" value="ECO:0007669"/>
    <property type="project" value="TreeGrafter"/>
</dbReference>
<dbReference type="InterPro" id="IPR050554">
    <property type="entry name" value="Met_Synthase/Corrinoid"/>
</dbReference>
<gene>
    <name evidence="7" type="ORF">GF339_06640</name>
</gene>
<organism evidence="7 8">
    <name type="scientific">candidate division KSB3 bacterium</name>
    <dbReference type="NCBI Taxonomy" id="2044937"/>
    <lineage>
        <taxon>Bacteria</taxon>
        <taxon>candidate division KSB3</taxon>
    </lineage>
</organism>
<dbReference type="SMART" id="SM01018">
    <property type="entry name" value="B12-binding_2"/>
    <property type="match status" value="1"/>
</dbReference>
<evidence type="ECO:0000256" key="4">
    <source>
        <dbReference type="SAM" id="MobiDB-lite"/>
    </source>
</evidence>
<dbReference type="GO" id="GO:0031419">
    <property type="term" value="F:cobalamin binding"/>
    <property type="evidence" value="ECO:0007669"/>
    <property type="project" value="InterPro"/>
</dbReference>
<dbReference type="PANTHER" id="PTHR45833">
    <property type="entry name" value="METHIONINE SYNTHASE"/>
    <property type="match status" value="1"/>
</dbReference>
<comment type="caution">
    <text evidence="7">The sequence shown here is derived from an EMBL/GenBank/DDBJ whole genome shotgun (WGS) entry which is preliminary data.</text>
</comment>
<dbReference type="PROSITE" id="PS51332">
    <property type="entry name" value="B12_BINDING"/>
    <property type="match status" value="1"/>
</dbReference>
<comment type="similarity">
    <text evidence="1">Belongs to the methylamine corrinoid protein family.</text>
</comment>
<sequence length="256" mass="28137">MKKSLTKRKNNSVEQAEFVSSSMRKRSEMSKIRMEEDGSMTLLEQIVEATVEGDQERCVALAHQVIEQQHDPLEAIQEGFTKGMLIVGDKFARMEYYLPELMRCADAMKAALDVLTPHLGQGQQTMMQGTIVLGTIQGDLHDLGKNIVKTMLQAAGFTVHDLGCDVSVRHFIEKAEEVKADIIAASAILTTTMAYMPDLVDLLQEMGLREQFKVMLGGAPVTPDFAKQAGADGYGENAGEAVSVAKRLMQQKLEAT</sequence>
<dbReference type="AlphaFoldDB" id="A0A9D5JUA7"/>
<evidence type="ECO:0000313" key="8">
    <source>
        <dbReference type="Proteomes" id="UP000649604"/>
    </source>
</evidence>
<dbReference type="GO" id="GO:0015948">
    <property type="term" value="P:methanogenesis"/>
    <property type="evidence" value="ECO:0007669"/>
    <property type="project" value="InterPro"/>
</dbReference>
<dbReference type="Pfam" id="PF02607">
    <property type="entry name" value="B12-binding_2"/>
    <property type="match status" value="1"/>
</dbReference>
<dbReference type="SUPFAM" id="SSF47644">
    <property type="entry name" value="Methionine synthase domain"/>
    <property type="match status" value="1"/>
</dbReference>
<evidence type="ECO:0000259" key="6">
    <source>
        <dbReference type="PROSITE" id="PS51337"/>
    </source>
</evidence>
<dbReference type="InterPro" id="IPR036724">
    <property type="entry name" value="Cobalamin-bd_sf"/>
</dbReference>
<feature type="domain" description="B12-binding N-terminal" evidence="6">
    <location>
        <begin position="33"/>
        <end position="127"/>
    </location>
</feature>
<protein>
    <recommendedName>
        <fullName evidence="9">Cobalamin-binding protein</fullName>
    </recommendedName>
</protein>
<dbReference type="CDD" id="cd02070">
    <property type="entry name" value="corrinoid_protein_B12-BD"/>
    <property type="match status" value="1"/>
</dbReference>
<feature type="region of interest" description="Disordered" evidence="4">
    <location>
        <begin position="1"/>
        <end position="20"/>
    </location>
</feature>
<dbReference type="EMBL" id="WJJP01000207">
    <property type="protein sequence ID" value="MBD3324244.1"/>
    <property type="molecule type" value="Genomic_DNA"/>
</dbReference>
<reference evidence="7" key="1">
    <citation type="submission" date="2019-11" db="EMBL/GenBank/DDBJ databases">
        <title>Microbial mats filling the niche in hypersaline microbial mats.</title>
        <authorList>
            <person name="Wong H.L."/>
            <person name="Macleod F.I."/>
            <person name="White R.A. III"/>
            <person name="Burns B.P."/>
        </authorList>
    </citation>
    <scope>NUCLEOTIDE SEQUENCE</scope>
    <source>
        <strain evidence="7">Rbin_158</strain>
    </source>
</reference>
<evidence type="ECO:0000313" key="7">
    <source>
        <dbReference type="EMBL" id="MBD3324244.1"/>
    </source>
</evidence>
<dbReference type="GO" id="GO:0046653">
    <property type="term" value="P:tetrahydrofolate metabolic process"/>
    <property type="evidence" value="ECO:0007669"/>
    <property type="project" value="TreeGrafter"/>
</dbReference>
<keyword evidence="2" id="KW-0479">Metal-binding</keyword>
<evidence type="ECO:0008006" key="9">
    <source>
        <dbReference type="Google" id="ProtNLM"/>
    </source>
</evidence>
<accession>A0A9D5JUA7</accession>
<dbReference type="GO" id="GO:0050667">
    <property type="term" value="P:homocysteine metabolic process"/>
    <property type="evidence" value="ECO:0007669"/>
    <property type="project" value="TreeGrafter"/>
</dbReference>
<dbReference type="Pfam" id="PF02310">
    <property type="entry name" value="B12-binding"/>
    <property type="match status" value="1"/>
</dbReference>
<dbReference type="SUPFAM" id="SSF52242">
    <property type="entry name" value="Cobalamin (vitamin B12)-binding domain"/>
    <property type="match status" value="1"/>
</dbReference>
<feature type="domain" description="B12-binding" evidence="5">
    <location>
        <begin position="128"/>
        <end position="256"/>
    </location>
</feature>
<dbReference type="Gene3D" id="3.40.50.280">
    <property type="entry name" value="Cobalamin-binding domain"/>
    <property type="match status" value="1"/>
</dbReference>
<dbReference type="PROSITE" id="PS51337">
    <property type="entry name" value="B12_BINDING_NTER"/>
    <property type="match status" value="1"/>
</dbReference>